<protein>
    <recommendedName>
        <fullName evidence="4">TLC domain-containing protein</fullName>
    </recommendedName>
</protein>
<reference evidence="2" key="1">
    <citation type="journal article" date="2021" name="IMA Fungus">
        <title>Genomic characterization of three marine fungi, including Emericellopsis atlantica sp. nov. with signatures of a generalist lifestyle and marine biomass degradation.</title>
        <authorList>
            <person name="Hagestad O.C."/>
            <person name="Hou L."/>
            <person name="Andersen J.H."/>
            <person name="Hansen E.H."/>
            <person name="Altermark B."/>
            <person name="Li C."/>
            <person name="Kuhnert E."/>
            <person name="Cox R.J."/>
            <person name="Crous P.W."/>
            <person name="Spatafora J.W."/>
            <person name="Lail K."/>
            <person name="Amirebrahimi M."/>
            <person name="Lipzen A."/>
            <person name="Pangilinan J."/>
            <person name="Andreopoulos W."/>
            <person name="Hayes R.D."/>
            <person name="Ng V."/>
            <person name="Grigoriev I.V."/>
            <person name="Jackson S.A."/>
            <person name="Sutton T.D.S."/>
            <person name="Dobson A.D.W."/>
            <person name="Rama T."/>
        </authorList>
    </citation>
    <scope>NUCLEOTIDE SEQUENCE</scope>
    <source>
        <strain evidence="2">TRa3180A</strain>
    </source>
</reference>
<sequence>MPNRNTPLSSRGPQITLLTSIITYPLVFFLVTPCNAKASRFAKSREAISVLHCTLVTLLSAYELHTQSKDWNTFPVSRIQISALKHDAIQTSSGANCPLIATHSALGNSITALEMGYLVQDAVILVIAARVRARGSGTRLVKEIPWRVLGWHHAGLSGALAVLQWYIARGREKGIMVILMLMLMNASSVEPPSVHCIGTWSTFSHHGGGRLWLQMLYTS</sequence>
<keyword evidence="1" id="KW-1133">Transmembrane helix</keyword>
<keyword evidence="1" id="KW-0812">Transmembrane</keyword>
<dbReference type="AlphaFoldDB" id="A0A9P7YUB1"/>
<organism evidence="2 3">
    <name type="scientific">Calycina marina</name>
    <dbReference type="NCBI Taxonomy" id="1763456"/>
    <lineage>
        <taxon>Eukaryota</taxon>
        <taxon>Fungi</taxon>
        <taxon>Dikarya</taxon>
        <taxon>Ascomycota</taxon>
        <taxon>Pezizomycotina</taxon>
        <taxon>Leotiomycetes</taxon>
        <taxon>Helotiales</taxon>
        <taxon>Pezizellaceae</taxon>
        <taxon>Calycina</taxon>
    </lineage>
</organism>
<name>A0A9P7YUB1_9HELO</name>
<evidence type="ECO:0000256" key="1">
    <source>
        <dbReference type="SAM" id="Phobius"/>
    </source>
</evidence>
<comment type="caution">
    <text evidence="2">The sequence shown here is derived from an EMBL/GenBank/DDBJ whole genome shotgun (WGS) entry which is preliminary data.</text>
</comment>
<evidence type="ECO:0000313" key="2">
    <source>
        <dbReference type="EMBL" id="KAG9239920.1"/>
    </source>
</evidence>
<accession>A0A9P7YUB1</accession>
<feature type="transmembrane region" description="Helical" evidence="1">
    <location>
        <begin position="15"/>
        <end position="35"/>
    </location>
</feature>
<evidence type="ECO:0000313" key="3">
    <source>
        <dbReference type="Proteomes" id="UP000887226"/>
    </source>
</evidence>
<evidence type="ECO:0008006" key="4">
    <source>
        <dbReference type="Google" id="ProtNLM"/>
    </source>
</evidence>
<keyword evidence="1" id="KW-0472">Membrane</keyword>
<proteinExistence type="predicted"/>
<gene>
    <name evidence="2" type="ORF">BJ878DRAFT_484312</name>
</gene>
<keyword evidence="3" id="KW-1185">Reference proteome</keyword>
<dbReference type="EMBL" id="MU254718">
    <property type="protein sequence ID" value="KAG9239920.1"/>
    <property type="molecule type" value="Genomic_DNA"/>
</dbReference>
<dbReference type="OrthoDB" id="10266980at2759"/>
<dbReference type="Proteomes" id="UP000887226">
    <property type="component" value="Unassembled WGS sequence"/>
</dbReference>